<dbReference type="EMBL" id="MT144316">
    <property type="protein sequence ID" value="QJA52141.1"/>
    <property type="molecule type" value="Genomic_DNA"/>
</dbReference>
<proteinExistence type="predicted"/>
<dbReference type="AlphaFoldDB" id="A0A6H1ZXJ2"/>
<gene>
    <name evidence="1" type="ORF">TM448A02503_0005</name>
</gene>
<sequence length="51" mass="5906">MKSISSLKQIKKDRDGLISDIARLREQLIGAQYILSYLNQKIQEAEKEGER</sequence>
<reference evidence="1" key="1">
    <citation type="submission" date="2020-03" db="EMBL/GenBank/DDBJ databases">
        <title>The deep terrestrial virosphere.</title>
        <authorList>
            <person name="Holmfeldt K."/>
            <person name="Nilsson E."/>
            <person name="Simone D."/>
            <person name="Lopez-Fernandez M."/>
            <person name="Wu X."/>
            <person name="de Brujin I."/>
            <person name="Lundin D."/>
            <person name="Andersson A."/>
            <person name="Bertilsson S."/>
            <person name="Dopson M."/>
        </authorList>
    </citation>
    <scope>NUCLEOTIDE SEQUENCE</scope>
    <source>
        <strain evidence="1">TM448A02503</strain>
    </source>
</reference>
<accession>A0A6H1ZXJ2</accession>
<name>A0A6H1ZXJ2_9ZZZZ</name>
<evidence type="ECO:0000313" key="1">
    <source>
        <dbReference type="EMBL" id="QJA52141.1"/>
    </source>
</evidence>
<organism evidence="1">
    <name type="scientific">viral metagenome</name>
    <dbReference type="NCBI Taxonomy" id="1070528"/>
    <lineage>
        <taxon>unclassified sequences</taxon>
        <taxon>metagenomes</taxon>
        <taxon>organismal metagenomes</taxon>
    </lineage>
</organism>
<protein>
    <submittedName>
        <fullName evidence="1">Uncharacterized protein</fullName>
    </submittedName>
</protein>